<dbReference type="Gene3D" id="3.40.50.1010">
    <property type="entry name" value="5'-nuclease"/>
    <property type="match status" value="1"/>
</dbReference>
<dbReference type="PRINTS" id="PR00868">
    <property type="entry name" value="DNAPOLI"/>
</dbReference>
<dbReference type="GO" id="GO:0006302">
    <property type="term" value="P:double-strand break repair"/>
    <property type="evidence" value="ECO:0007669"/>
    <property type="project" value="TreeGrafter"/>
</dbReference>
<dbReference type="Pfam" id="PF02739">
    <property type="entry name" value="5_3_exonuc_N"/>
    <property type="match status" value="1"/>
</dbReference>
<protein>
    <recommendedName>
        <fullName evidence="2">DNA-directed DNA polymerase</fullName>
        <ecNumber evidence="2">2.7.7.7</ecNumber>
    </recommendedName>
</protein>
<dbReference type="InterPro" id="IPR008918">
    <property type="entry name" value="HhH2"/>
</dbReference>
<comment type="catalytic activity">
    <reaction evidence="10">
        <text>DNA(n) + a 2'-deoxyribonucleoside 5'-triphosphate = DNA(n+1) + diphosphate</text>
        <dbReference type="Rhea" id="RHEA:22508"/>
        <dbReference type="Rhea" id="RHEA-COMP:17339"/>
        <dbReference type="Rhea" id="RHEA-COMP:17340"/>
        <dbReference type="ChEBI" id="CHEBI:33019"/>
        <dbReference type="ChEBI" id="CHEBI:61560"/>
        <dbReference type="ChEBI" id="CHEBI:173112"/>
        <dbReference type="EC" id="2.7.7.7"/>
    </reaction>
</comment>
<name>A0A1F8DQ77_9BACT</name>
<accession>A0A1F8DQ77</accession>
<comment type="caution">
    <text evidence="13">The sequence shown here is derived from an EMBL/GenBank/DDBJ whole genome shotgun (WGS) entry which is preliminary data.</text>
</comment>
<keyword evidence="9" id="KW-0234">DNA repair</keyword>
<dbReference type="AlphaFoldDB" id="A0A1F8DQ77"/>
<evidence type="ECO:0000256" key="10">
    <source>
        <dbReference type="ARBA" id="ARBA00049244"/>
    </source>
</evidence>
<keyword evidence="8" id="KW-0238">DNA-binding</keyword>
<keyword evidence="3" id="KW-0808">Transferase</keyword>
<dbReference type="GO" id="GO:0003677">
    <property type="term" value="F:DNA binding"/>
    <property type="evidence" value="ECO:0007669"/>
    <property type="project" value="UniProtKB-KW"/>
</dbReference>
<keyword evidence="5" id="KW-0235">DNA replication</keyword>
<dbReference type="InterPro" id="IPR020045">
    <property type="entry name" value="DNA_polI_H3TH"/>
</dbReference>
<dbReference type="Pfam" id="PF01367">
    <property type="entry name" value="5_3_exonuc"/>
    <property type="match status" value="1"/>
</dbReference>
<evidence type="ECO:0000256" key="5">
    <source>
        <dbReference type="ARBA" id="ARBA00022705"/>
    </source>
</evidence>
<dbReference type="GO" id="GO:0008409">
    <property type="term" value="F:5'-3' exonuclease activity"/>
    <property type="evidence" value="ECO:0007669"/>
    <property type="project" value="InterPro"/>
</dbReference>
<dbReference type="InterPro" id="IPR002421">
    <property type="entry name" value="5-3_exonuclease"/>
</dbReference>
<dbReference type="Gene3D" id="1.20.1060.10">
    <property type="entry name" value="Taq DNA Polymerase, Chain T, domain 4"/>
    <property type="match status" value="1"/>
</dbReference>
<dbReference type="STRING" id="1802555.A2755_03365"/>
<evidence type="ECO:0000256" key="9">
    <source>
        <dbReference type="ARBA" id="ARBA00023204"/>
    </source>
</evidence>
<keyword evidence="4" id="KW-0548">Nucleotidyltransferase</keyword>
<dbReference type="EMBL" id="MGIP01000019">
    <property type="protein sequence ID" value="OGM90566.1"/>
    <property type="molecule type" value="Genomic_DNA"/>
</dbReference>
<keyword evidence="7" id="KW-0239">DNA-directed DNA polymerase</keyword>
<evidence type="ECO:0000256" key="7">
    <source>
        <dbReference type="ARBA" id="ARBA00022932"/>
    </source>
</evidence>
<dbReference type="PANTHER" id="PTHR10133">
    <property type="entry name" value="DNA POLYMERASE I"/>
    <property type="match status" value="1"/>
</dbReference>
<dbReference type="InterPro" id="IPR002298">
    <property type="entry name" value="DNA_polymerase_A"/>
</dbReference>
<dbReference type="InterPro" id="IPR029060">
    <property type="entry name" value="PIN-like_dom_sf"/>
</dbReference>
<comment type="similarity">
    <text evidence="1">Belongs to the DNA polymerase type-A family.</text>
</comment>
<evidence type="ECO:0000256" key="2">
    <source>
        <dbReference type="ARBA" id="ARBA00012417"/>
    </source>
</evidence>
<evidence type="ECO:0000259" key="12">
    <source>
        <dbReference type="SMART" id="SM00482"/>
    </source>
</evidence>
<dbReference type="SMART" id="SM00279">
    <property type="entry name" value="HhH2"/>
    <property type="match status" value="1"/>
</dbReference>
<dbReference type="FunFam" id="1.10.150.20:FF:000002">
    <property type="entry name" value="DNA polymerase I"/>
    <property type="match status" value="1"/>
</dbReference>
<dbReference type="InterPro" id="IPR001098">
    <property type="entry name" value="DNA-dir_DNA_pol_A_palm_dom"/>
</dbReference>
<evidence type="ECO:0000256" key="3">
    <source>
        <dbReference type="ARBA" id="ARBA00022679"/>
    </source>
</evidence>
<dbReference type="SUPFAM" id="SSF88723">
    <property type="entry name" value="PIN domain-like"/>
    <property type="match status" value="1"/>
</dbReference>
<dbReference type="SUPFAM" id="SSF56672">
    <property type="entry name" value="DNA/RNA polymerases"/>
    <property type="match status" value="1"/>
</dbReference>
<feature type="domain" description="DNA-directed DNA polymerase family A palm" evidence="12">
    <location>
        <begin position="512"/>
        <end position="711"/>
    </location>
</feature>
<evidence type="ECO:0000256" key="4">
    <source>
        <dbReference type="ARBA" id="ARBA00022695"/>
    </source>
</evidence>
<dbReference type="Pfam" id="PF00476">
    <property type="entry name" value="DNA_pol_A"/>
    <property type="match status" value="1"/>
</dbReference>
<dbReference type="Gene3D" id="3.30.70.370">
    <property type="match status" value="1"/>
</dbReference>
<evidence type="ECO:0000256" key="6">
    <source>
        <dbReference type="ARBA" id="ARBA00022763"/>
    </source>
</evidence>
<evidence type="ECO:0000256" key="1">
    <source>
        <dbReference type="ARBA" id="ARBA00007705"/>
    </source>
</evidence>
<dbReference type="PANTHER" id="PTHR10133:SF27">
    <property type="entry name" value="DNA POLYMERASE NU"/>
    <property type="match status" value="1"/>
</dbReference>
<dbReference type="EC" id="2.7.7.7" evidence="2"/>
<dbReference type="GO" id="GO:0003887">
    <property type="term" value="F:DNA-directed DNA polymerase activity"/>
    <property type="evidence" value="ECO:0007669"/>
    <property type="project" value="UniProtKB-KW"/>
</dbReference>
<dbReference type="Gene3D" id="1.10.150.20">
    <property type="entry name" value="5' to 3' exonuclease, C-terminal subdomain"/>
    <property type="match status" value="2"/>
</dbReference>
<dbReference type="InterPro" id="IPR036279">
    <property type="entry name" value="5-3_exonuclease_C_sf"/>
</dbReference>
<dbReference type="InterPro" id="IPR043502">
    <property type="entry name" value="DNA/RNA_pol_sf"/>
</dbReference>
<organism evidence="13 14">
    <name type="scientific">Candidatus Wolfebacteria bacterium RIFCSPHIGHO2_01_FULL_48_22</name>
    <dbReference type="NCBI Taxonomy" id="1802555"/>
    <lineage>
        <taxon>Bacteria</taxon>
        <taxon>Candidatus Wolfeibacteriota</taxon>
    </lineage>
</organism>
<evidence type="ECO:0000256" key="8">
    <source>
        <dbReference type="ARBA" id="ARBA00023125"/>
    </source>
</evidence>
<dbReference type="CDD" id="cd09898">
    <property type="entry name" value="H3TH_53EXO"/>
    <property type="match status" value="1"/>
</dbReference>
<evidence type="ECO:0000313" key="14">
    <source>
        <dbReference type="Proteomes" id="UP000177029"/>
    </source>
</evidence>
<sequence length="751" mass="84037">MLLLIDANSLIHRCYHALPPLTNKKGEPTGALYGVAGIVLKIIQQTKPAHCAALFDRPEPTFRKEKFADYKIHRPKADDELIAQIIKAHDLFDAFSIPWIEKAGYEADDLIGALAKKFSEQEPVRILTGDLDSLQLVHDDAVDPVRSRPAAGMATTAEGRSASNGVEVETFKKGVSETLLYNEARVHERYGLRPDQLIDYKALVGDTSDNIPGVAGVGPKTAATILQKYGTLDDFLSKGRGEKAYEKISSHKDIAFLSRELATIDQNVPVDIKLSDLVCSFSPKKALAFFEEQNFTSLIKRLEGSHAVIATPMENRGKQSHDSELNPEEKIMLQLLEMDPNKRMPQSQIEKELKKRGLWDIWQNIERPLIPVLEDMQKAGIRVDKARLKKTETKLIKEIETKEQKLKKSISDINFNSPKQVLEALNSKFSLKLKSTSADALAKINDPPKALEDLLAYRELFKLRTTYLHPLQDLVQKDGRIHPTFLQIGAATGRIACTNPNLQNIPQESKWSGEIRGAFVAAKGHSLLSCDYSQIELRVLAHLTQDQQMMDAFVEGKDIHTRTAAFVFGVPDEKVDKSMRRMAKTLNFGMVYGMGYRAFAQSAGIPGDEAKKFMQKYFEEFATIKKWQEKILTGARKKGYVQNESGRIRHLPGLYASNQFMASEAQRAAINMPTQGLAADILKLAMVKVHTKARMILTIHDELIFEIPDAMLKNGDKSDIVQDIKKTMESAYKLSVPLAVSASIGKTWKEL</sequence>
<dbReference type="FunFam" id="1.10.150.20:FF:000003">
    <property type="entry name" value="DNA polymerase I"/>
    <property type="match status" value="1"/>
</dbReference>
<feature type="domain" description="5'-3' exonuclease" evidence="11">
    <location>
        <begin position="2"/>
        <end position="280"/>
    </location>
</feature>
<dbReference type="SUPFAM" id="SSF47807">
    <property type="entry name" value="5' to 3' exonuclease, C-terminal subdomain"/>
    <property type="match status" value="1"/>
</dbReference>
<proteinExistence type="inferred from homology"/>
<dbReference type="GO" id="GO:0006261">
    <property type="term" value="P:DNA-templated DNA replication"/>
    <property type="evidence" value="ECO:0007669"/>
    <property type="project" value="InterPro"/>
</dbReference>
<gene>
    <name evidence="13" type="ORF">A2755_03365</name>
</gene>
<evidence type="ECO:0000259" key="11">
    <source>
        <dbReference type="SMART" id="SM00475"/>
    </source>
</evidence>
<dbReference type="SMART" id="SM00482">
    <property type="entry name" value="POLAc"/>
    <property type="match status" value="1"/>
</dbReference>
<dbReference type="InterPro" id="IPR020046">
    <property type="entry name" value="5-3_exonucl_a-hlix_arch_N"/>
</dbReference>
<reference evidence="13 14" key="1">
    <citation type="journal article" date="2016" name="Nat. Commun.">
        <title>Thousands of microbial genomes shed light on interconnected biogeochemical processes in an aquifer system.</title>
        <authorList>
            <person name="Anantharaman K."/>
            <person name="Brown C.T."/>
            <person name="Hug L.A."/>
            <person name="Sharon I."/>
            <person name="Castelle C.J."/>
            <person name="Probst A.J."/>
            <person name="Thomas B.C."/>
            <person name="Singh A."/>
            <person name="Wilkins M.J."/>
            <person name="Karaoz U."/>
            <person name="Brodie E.L."/>
            <person name="Williams K.H."/>
            <person name="Hubbard S.S."/>
            <person name="Banfield J.F."/>
        </authorList>
    </citation>
    <scope>NUCLEOTIDE SEQUENCE [LARGE SCALE GENOMIC DNA]</scope>
</reference>
<dbReference type="SMART" id="SM00475">
    <property type="entry name" value="53EXOc"/>
    <property type="match status" value="1"/>
</dbReference>
<keyword evidence="6" id="KW-0227">DNA damage</keyword>
<evidence type="ECO:0000313" key="13">
    <source>
        <dbReference type="EMBL" id="OGM90566.1"/>
    </source>
</evidence>
<dbReference type="Proteomes" id="UP000177029">
    <property type="component" value="Unassembled WGS sequence"/>
</dbReference>
<dbReference type="CDD" id="cd09859">
    <property type="entry name" value="PIN_53EXO"/>
    <property type="match status" value="1"/>
</dbReference>